<protein>
    <submittedName>
        <fullName evidence="4">CRISPR-associated protein Cmr6</fullName>
    </submittedName>
</protein>
<gene>
    <name evidence="4" type="ORF">SAMN05192551_10583</name>
</gene>
<dbReference type="CDD" id="cd04458">
    <property type="entry name" value="CSP_CDS"/>
    <property type="match status" value="1"/>
</dbReference>
<dbReference type="InterPro" id="IPR011129">
    <property type="entry name" value="CSD"/>
</dbReference>
<dbReference type="NCBIfam" id="TIGR01898">
    <property type="entry name" value="cas_TM1791_cmr6"/>
    <property type="match status" value="1"/>
</dbReference>
<dbReference type="InterPro" id="IPR010172">
    <property type="entry name" value="CRISPR-assoc_prot_TM1791"/>
</dbReference>
<evidence type="ECO:0000313" key="4">
    <source>
        <dbReference type="EMBL" id="SFI00446.1"/>
    </source>
</evidence>
<keyword evidence="5" id="KW-1185">Reference proteome</keyword>
<reference evidence="5" key="1">
    <citation type="submission" date="2016-10" db="EMBL/GenBank/DDBJ databases">
        <authorList>
            <person name="Varghese N."/>
            <person name="Submissions S."/>
        </authorList>
    </citation>
    <scope>NUCLEOTIDE SEQUENCE [LARGE SCALE GENOMIC DNA]</scope>
    <source>
        <strain evidence="5">Z-7934</strain>
    </source>
</reference>
<evidence type="ECO:0000256" key="2">
    <source>
        <dbReference type="SAM" id="MobiDB-lite"/>
    </source>
</evidence>
<dbReference type="SUPFAM" id="SSF50249">
    <property type="entry name" value="Nucleic acid-binding proteins"/>
    <property type="match status" value="1"/>
</dbReference>
<dbReference type="Proteomes" id="UP000199287">
    <property type="component" value="Unassembled WGS sequence"/>
</dbReference>
<dbReference type="OrthoDB" id="9813956at2"/>
<dbReference type="PANTHER" id="PTHR39965">
    <property type="entry name" value="CRISPR SYSTEM CMR SUBUNIT CMR6"/>
    <property type="match status" value="1"/>
</dbReference>
<dbReference type="Pfam" id="PF03787">
    <property type="entry name" value="RAMPs"/>
    <property type="match status" value="1"/>
</dbReference>
<sequence length="405" mass="46209">MSENRLKGKIKWYNDEKGFGFIKPEPAYGERDAFLHISSIENYKNIKPGELKEGTYVTYEEKQEERGPKAFNVKIEGKDNYGKTKSPNPKYQERKTNKTSEIKLDEIMLPLRTKTLLQEVDRSSNEPWTDQYSLYANRVSRCDNDGKNMKRGLKEKTDDIGFENRILNKSSEIINQHQKRQEWIFDKMKEQGITVIGIDAATDWRMVIGLGMPSVHDTSMALHHIYGVPYIPASALKGGFRSWVINEIYGAVEGNAKSGALSDPFFCHLFGAPSTSATGERKGKICFFDTLPKKVPKMEEDIMNVHYQQYYSDTKAYPGDYYSPIPVTFRPVSSADFRINLAVKKKDESLLNEKLRTSECMAQEKYKDIDSFLKVQMKKFLEWQGIGAKTALGYGTLGSSGSQDH</sequence>
<organism evidence="4 5">
    <name type="scientific">Tindallia magadiensis</name>
    <dbReference type="NCBI Taxonomy" id="69895"/>
    <lineage>
        <taxon>Bacteria</taxon>
        <taxon>Bacillati</taxon>
        <taxon>Bacillota</taxon>
        <taxon>Clostridia</taxon>
        <taxon>Peptostreptococcales</taxon>
        <taxon>Tindalliaceae</taxon>
        <taxon>Tindallia</taxon>
    </lineage>
</organism>
<proteinExistence type="predicted"/>
<feature type="domain" description="CSD" evidence="3">
    <location>
        <begin position="5"/>
        <end position="75"/>
    </location>
</feature>
<keyword evidence="1" id="KW-0051">Antiviral defense</keyword>
<dbReference type="Gene3D" id="2.40.50.140">
    <property type="entry name" value="Nucleic acid-binding proteins"/>
    <property type="match status" value="1"/>
</dbReference>
<dbReference type="EMBL" id="FOQA01000005">
    <property type="protein sequence ID" value="SFI00446.1"/>
    <property type="molecule type" value="Genomic_DNA"/>
</dbReference>
<dbReference type="SMART" id="SM00357">
    <property type="entry name" value="CSP"/>
    <property type="match status" value="1"/>
</dbReference>
<dbReference type="GO" id="GO:0003676">
    <property type="term" value="F:nucleic acid binding"/>
    <property type="evidence" value="ECO:0007669"/>
    <property type="project" value="InterPro"/>
</dbReference>
<dbReference type="AlphaFoldDB" id="A0A1I3EN64"/>
<name>A0A1I3EN64_9FIRM</name>
<dbReference type="InterPro" id="IPR002059">
    <property type="entry name" value="CSP_DNA-bd"/>
</dbReference>
<evidence type="ECO:0000259" key="3">
    <source>
        <dbReference type="PROSITE" id="PS51857"/>
    </source>
</evidence>
<evidence type="ECO:0000256" key="1">
    <source>
        <dbReference type="ARBA" id="ARBA00023118"/>
    </source>
</evidence>
<accession>A0A1I3EN64</accession>
<dbReference type="PRINTS" id="PR00050">
    <property type="entry name" value="COLDSHOCK"/>
</dbReference>
<evidence type="ECO:0000313" key="5">
    <source>
        <dbReference type="Proteomes" id="UP000199287"/>
    </source>
</evidence>
<dbReference type="InterPro" id="IPR012340">
    <property type="entry name" value="NA-bd_OB-fold"/>
</dbReference>
<dbReference type="PANTHER" id="PTHR39965:SF1">
    <property type="entry name" value="CRISPR SYSTEM CMR SUBUNIT CMR6"/>
    <property type="match status" value="1"/>
</dbReference>
<dbReference type="STRING" id="69895.SAMN05192551_10583"/>
<dbReference type="Pfam" id="PF00313">
    <property type="entry name" value="CSD"/>
    <property type="match status" value="1"/>
</dbReference>
<dbReference type="InterPro" id="IPR005537">
    <property type="entry name" value="RAMP_III_fam"/>
</dbReference>
<dbReference type="GO" id="GO:0051607">
    <property type="term" value="P:defense response to virus"/>
    <property type="evidence" value="ECO:0007669"/>
    <property type="project" value="UniProtKB-KW"/>
</dbReference>
<feature type="region of interest" description="Disordered" evidence="2">
    <location>
        <begin position="75"/>
        <end position="97"/>
    </location>
</feature>
<dbReference type="PROSITE" id="PS51857">
    <property type="entry name" value="CSD_2"/>
    <property type="match status" value="1"/>
</dbReference>